<evidence type="ECO:0000313" key="3">
    <source>
        <dbReference type="EMBL" id="KAF6030465.1"/>
    </source>
</evidence>
<dbReference type="EMBL" id="VXIV02001705">
    <property type="protein sequence ID" value="KAF6030465.1"/>
    <property type="molecule type" value="Genomic_DNA"/>
</dbReference>
<reference evidence="2 4" key="2">
    <citation type="submission" date="2020-06" db="EMBL/GenBank/DDBJ databases">
        <title>Draft genome of Bugula neritina, a colonial animal packing powerful symbionts and potential medicines.</title>
        <authorList>
            <person name="Rayko M."/>
        </authorList>
    </citation>
    <scope>NUCLEOTIDE SEQUENCE [LARGE SCALE GENOMIC DNA]</scope>
    <source>
        <strain evidence="2">Kwan_BN1</strain>
    </source>
</reference>
<dbReference type="InterPro" id="IPR058913">
    <property type="entry name" value="Integrase_dom_put"/>
</dbReference>
<proteinExistence type="predicted"/>
<gene>
    <name evidence="3" type="ORF">EB796_011225</name>
    <name evidence="2" type="ORF">EB796_014447</name>
</gene>
<dbReference type="AlphaFoldDB" id="A0A7J7JMI5"/>
<dbReference type="SUPFAM" id="SSF53098">
    <property type="entry name" value="Ribonuclease H-like"/>
    <property type="match status" value="1"/>
</dbReference>
<dbReference type="Gene3D" id="3.30.420.10">
    <property type="entry name" value="Ribonuclease H-like superfamily/Ribonuclease H"/>
    <property type="match status" value="1"/>
</dbReference>
<dbReference type="EMBL" id="VXIV02002116">
    <property type="protein sequence ID" value="KAF6027247.1"/>
    <property type="molecule type" value="Genomic_DNA"/>
</dbReference>
<dbReference type="PANTHER" id="PTHR46791">
    <property type="entry name" value="EXPRESSED PROTEIN"/>
    <property type="match status" value="1"/>
</dbReference>
<evidence type="ECO:0000313" key="2">
    <source>
        <dbReference type="EMBL" id="KAF6027247.1"/>
    </source>
</evidence>
<dbReference type="OrthoDB" id="6285084at2759"/>
<comment type="caution">
    <text evidence="2">The sequence shown here is derived from an EMBL/GenBank/DDBJ whole genome shotgun (WGS) entry which is preliminary data.</text>
</comment>
<dbReference type="InterPro" id="IPR001584">
    <property type="entry name" value="Integrase_cat-core"/>
</dbReference>
<dbReference type="PANTHER" id="PTHR46791:SF7">
    <property type="entry name" value="INTEGRASE CATALYTIC DOMAIN-CONTAINING PROTEIN"/>
    <property type="match status" value="1"/>
</dbReference>
<keyword evidence="4" id="KW-1185">Reference proteome</keyword>
<accession>A0A7J7JMI5</accession>
<sequence length="439" mass="50629">MQHLLQGQEDRINSQSRKGIVAHFVKRSACYQDHQQVWCQSKQLDYDCIKEVTLYKLIMSRGRPKTLLDSEFIRSKLAVGCTITKIAEETGVTRNTLKRKMKESNIPRLTHVTLPDVEIDNLLTEAKMSLPFAGERLMIGYLKSKGYHIPRQRIRNSIKRIDASGLVERREQTKRRIFRRCYSSPFPHYCWHIDGNHKLIRWGIVVHCAIDGHSRLCTFLKCSNNNRSTTVYEYFVMACEEVGYVPVKVRTDYGGENQLVWKAMVGLKNDINKNPVILGSSVHNQRVERFNREINTHIRARYARIFYALERNGKLNIDDPICIAALHFVYIPRINQVLDNLKACHNHHPIRTEGNLTPLQLVAKSIHLYNSNGASEPLETVNSELPDNPTTVPIHAPIMDVNEDDNFLNSFNVHLDDGADGQNLYDQVKLHLQEIILQR</sequence>
<dbReference type="PROSITE" id="PS50994">
    <property type="entry name" value="INTEGRASE"/>
    <property type="match status" value="1"/>
</dbReference>
<dbReference type="InterPro" id="IPR012337">
    <property type="entry name" value="RNaseH-like_sf"/>
</dbReference>
<evidence type="ECO:0000313" key="4">
    <source>
        <dbReference type="Proteomes" id="UP000593567"/>
    </source>
</evidence>
<dbReference type="Pfam" id="PF24764">
    <property type="entry name" value="rva_4"/>
    <property type="match status" value="1"/>
</dbReference>
<evidence type="ECO:0000259" key="1">
    <source>
        <dbReference type="PROSITE" id="PS50994"/>
    </source>
</evidence>
<dbReference type="InterPro" id="IPR036397">
    <property type="entry name" value="RNaseH_sf"/>
</dbReference>
<dbReference type="GO" id="GO:0015074">
    <property type="term" value="P:DNA integration"/>
    <property type="evidence" value="ECO:0007669"/>
    <property type="project" value="InterPro"/>
</dbReference>
<reference evidence="2 4" key="1">
    <citation type="submission" date="2019-09" db="EMBL/GenBank/DDBJ databases">
        <authorList>
            <person name="Raiko M."/>
            <person name="Komissarov A."/>
            <person name="Rhodes A."/>
            <person name="Kliver S."/>
            <person name="Lim-Fong G."/>
            <person name="Kwan J."/>
            <person name="O'Brien S.J."/>
            <person name="Lopez J.V."/>
        </authorList>
    </citation>
    <scope>NUCLEOTIDE SEQUENCE [LARGE SCALE GENOMIC DNA]</scope>
    <source>
        <strain evidence="2">Kwan_BN1</strain>
    </source>
</reference>
<name>A0A7J7JMI5_BUGNE</name>
<protein>
    <recommendedName>
        <fullName evidence="1">Integrase catalytic domain-containing protein</fullName>
    </recommendedName>
</protein>
<dbReference type="GO" id="GO:0003676">
    <property type="term" value="F:nucleic acid binding"/>
    <property type="evidence" value="ECO:0007669"/>
    <property type="project" value="InterPro"/>
</dbReference>
<organism evidence="2 4">
    <name type="scientific">Bugula neritina</name>
    <name type="common">Brown bryozoan</name>
    <name type="synonym">Sertularia neritina</name>
    <dbReference type="NCBI Taxonomy" id="10212"/>
    <lineage>
        <taxon>Eukaryota</taxon>
        <taxon>Metazoa</taxon>
        <taxon>Spiralia</taxon>
        <taxon>Lophotrochozoa</taxon>
        <taxon>Bryozoa</taxon>
        <taxon>Gymnolaemata</taxon>
        <taxon>Cheilostomatida</taxon>
        <taxon>Flustrina</taxon>
        <taxon>Buguloidea</taxon>
        <taxon>Bugulidae</taxon>
        <taxon>Bugula</taxon>
    </lineage>
</organism>
<dbReference type="Proteomes" id="UP000593567">
    <property type="component" value="Unassembled WGS sequence"/>
</dbReference>
<feature type="domain" description="Integrase catalytic" evidence="1">
    <location>
        <begin position="183"/>
        <end position="366"/>
    </location>
</feature>